<proteinExistence type="predicted"/>
<dbReference type="OrthoDB" id="60858at2759"/>
<sequence>MLIDRSPIWKTPFNGGTLEHTAYPKRIQNASFQGGDLHWIWEPYGLYQEIDYIYGLPAFEERDGFPAAQSALNIVETLLNLLYVYLAHVAEWPAAPVVGFASAIMTLWKTVLYIAQEYFCQWCSVGHNDLRTFLVAWILPNGIWIVIPLLIIMQLWRDIVDGIQCAAVAKTKTE</sequence>
<organism evidence="2 3">
    <name type="scientific">Fistulina hepatica ATCC 64428</name>
    <dbReference type="NCBI Taxonomy" id="1128425"/>
    <lineage>
        <taxon>Eukaryota</taxon>
        <taxon>Fungi</taxon>
        <taxon>Dikarya</taxon>
        <taxon>Basidiomycota</taxon>
        <taxon>Agaricomycotina</taxon>
        <taxon>Agaricomycetes</taxon>
        <taxon>Agaricomycetidae</taxon>
        <taxon>Agaricales</taxon>
        <taxon>Fistulinaceae</taxon>
        <taxon>Fistulina</taxon>
    </lineage>
</organism>
<accession>A0A0D7ANB9</accession>
<reference evidence="2 3" key="1">
    <citation type="journal article" date="2015" name="Fungal Genet. Biol.">
        <title>Evolution of novel wood decay mechanisms in Agaricales revealed by the genome sequences of Fistulina hepatica and Cylindrobasidium torrendii.</title>
        <authorList>
            <person name="Floudas D."/>
            <person name="Held B.W."/>
            <person name="Riley R."/>
            <person name="Nagy L.G."/>
            <person name="Koehler G."/>
            <person name="Ransdell A.S."/>
            <person name="Younus H."/>
            <person name="Chow J."/>
            <person name="Chiniquy J."/>
            <person name="Lipzen A."/>
            <person name="Tritt A."/>
            <person name="Sun H."/>
            <person name="Haridas S."/>
            <person name="LaButti K."/>
            <person name="Ohm R.A."/>
            <person name="Kues U."/>
            <person name="Blanchette R.A."/>
            <person name="Grigoriev I.V."/>
            <person name="Minto R.E."/>
            <person name="Hibbett D.S."/>
        </authorList>
    </citation>
    <scope>NUCLEOTIDE SEQUENCE [LARGE SCALE GENOMIC DNA]</scope>
    <source>
        <strain evidence="2 3">ATCC 64428</strain>
    </source>
</reference>
<feature type="transmembrane region" description="Helical" evidence="1">
    <location>
        <begin position="134"/>
        <end position="156"/>
    </location>
</feature>
<evidence type="ECO:0000256" key="1">
    <source>
        <dbReference type="SAM" id="Phobius"/>
    </source>
</evidence>
<name>A0A0D7ANB9_9AGAR</name>
<evidence type="ECO:0008006" key="4">
    <source>
        <dbReference type="Google" id="ProtNLM"/>
    </source>
</evidence>
<dbReference type="Proteomes" id="UP000054144">
    <property type="component" value="Unassembled WGS sequence"/>
</dbReference>
<keyword evidence="3" id="KW-1185">Reference proteome</keyword>
<keyword evidence="1" id="KW-1133">Transmembrane helix</keyword>
<evidence type="ECO:0000313" key="2">
    <source>
        <dbReference type="EMBL" id="KIY53360.1"/>
    </source>
</evidence>
<protein>
    <recommendedName>
        <fullName evidence="4">EXPERA domain-containing protein</fullName>
    </recommendedName>
</protein>
<dbReference type="PANTHER" id="PTHR37919">
    <property type="entry name" value="PROTEIN CBG05606"/>
    <property type="match status" value="1"/>
</dbReference>
<keyword evidence="1" id="KW-0812">Transmembrane</keyword>
<keyword evidence="1" id="KW-0472">Membrane</keyword>
<dbReference type="PANTHER" id="PTHR37919:SF2">
    <property type="entry name" value="EXPERA DOMAIN-CONTAINING PROTEIN"/>
    <property type="match status" value="1"/>
</dbReference>
<evidence type="ECO:0000313" key="3">
    <source>
        <dbReference type="Proteomes" id="UP000054144"/>
    </source>
</evidence>
<dbReference type="EMBL" id="KN881618">
    <property type="protein sequence ID" value="KIY53360.1"/>
    <property type="molecule type" value="Genomic_DNA"/>
</dbReference>
<gene>
    <name evidence="2" type="ORF">FISHEDRAFT_68966</name>
</gene>
<dbReference type="AlphaFoldDB" id="A0A0D7ANB9"/>